<sequence length="296" mass="33564">MIKDHSFFIQGNRTGILFIHGLTGTPNEMRSIAKPCQQKGYSVMAAQLAGHCGTMEDLVSTQWEDWYTSVCIAADGLKQHTDEIFVVGLSMGSLLALKYASEHTIAGVVCYSPTFKFDGWSIPQWSKILAPIVLPIVSHLNIFKDHAFDETEPYGIKNVQLRTRIVEAMKSNDSSKAGLPGNPWHSLYQMQRLSRNVRQNLNRITAPSLCLHAYNDDIADKKNSQLIYDKVSGQKQLIWLYESYHMITIDNDRKQVIEESLNFIQRHRKFFPNLNTIDESSTPNSLSFHTQQGELA</sequence>
<dbReference type="InterPro" id="IPR051044">
    <property type="entry name" value="MAG_DAG_Lipase"/>
</dbReference>
<proteinExistence type="predicted"/>
<dbReference type="EMBL" id="WNDP01000015">
    <property type="protein sequence ID" value="KAF1026974.1"/>
    <property type="molecule type" value="Genomic_DNA"/>
</dbReference>
<feature type="active site" description="Charge relay system" evidence="1">
    <location>
        <position position="245"/>
    </location>
</feature>
<feature type="active site" description="Nucleophile" evidence="1">
    <location>
        <position position="90"/>
    </location>
</feature>
<dbReference type="Proteomes" id="UP000490535">
    <property type="component" value="Unassembled WGS sequence"/>
</dbReference>
<name>A0A833PGH1_ACIBZ</name>
<reference evidence="4" key="1">
    <citation type="journal article" date="2020" name="MBio">
        <title>Horizontal gene transfer to a defensive symbiont with a reduced genome amongst a multipartite beetle microbiome.</title>
        <authorList>
            <person name="Waterworth S.C."/>
            <person name="Florez L.V."/>
            <person name="Rees E.R."/>
            <person name="Hertweck C."/>
            <person name="Kaltenpoth M."/>
            <person name="Kwan J.C."/>
        </authorList>
    </citation>
    <scope>NUCLEOTIDE SEQUENCE [LARGE SCALE GENOMIC DNA]</scope>
</reference>
<dbReference type="AlphaFoldDB" id="A0A833PGH1"/>
<feature type="active site" description="Charge relay system" evidence="1">
    <location>
        <position position="216"/>
    </location>
</feature>
<dbReference type="InterPro" id="IPR022742">
    <property type="entry name" value="Hydrolase_4"/>
</dbReference>
<organism evidence="3 4">
    <name type="scientific">Acinetobacter bereziniae</name>
    <name type="common">Acinetobacter genomosp. 10</name>
    <dbReference type="NCBI Taxonomy" id="106648"/>
    <lineage>
        <taxon>Bacteria</taxon>
        <taxon>Pseudomonadati</taxon>
        <taxon>Pseudomonadota</taxon>
        <taxon>Gammaproteobacteria</taxon>
        <taxon>Moraxellales</taxon>
        <taxon>Moraxellaceae</taxon>
        <taxon>Acinetobacter</taxon>
    </lineage>
</organism>
<dbReference type="Gene3D" id="3.40.50.1820">
    <property type="entry name" value="alpha/beta hydrolase"/>
    <property type="match status" value="1"/>
</dbReference>
<accession>A0A833PGH1</accession>
<dbReference type="Pfam" id="PF12146">
    <property type="entry name" value="Hydrolase_4"/>
    <property type="match status" value="1"/>
</dbReference>
<evidence type="ECO:0000259" key="2">
    <source>
        <dbReference type="Pfam" id="PF12146"/>
    </source>
</evidence>
<dbReference type="InterPro" id="IPR029058">
    <property type="entry name" value="AB_hydrolase_fold"/>
</dbReference>
<dbReference type="InterPro" id="IPR012354">
    <property type="entry name" value="Esterase_lipase"/>
</dbReference>
<gene>
    <name evidence="3" type="ORF">GAK29_00941</name>
</gene>
<evidence type="ECO:0000256" key="1">
    <source>
        <dbReference type="PIRSR" id="PIRSR017388-1"/>
    </source>
</evidence>
<evidence type="ECO:0000313" key="4">
    <source>
        <dbReference type="Proteomes" id="UP000490535"/>
    </source>
</evidence>
<dbReference type="GO" id="GO:0052689">
    <property type="term" value="F:carboxylic ester hydrolase activity"/>
    <property type="evidence" value="ECO:0007669"/>
    <property type="project" value="InterPro"/>
</dbReference>
<dbReference type="PIRSF" id="PIRSF017388">
    <property type="entry name" value="Esterase_lipase"/>
    <property type="match status" value="1"/>
</dbReference>
<dbReference type="SUPFAM" id="SSF53474">
    <property type="entry name" value="alpha/beta-Hydrolases"/>
    <property type="match status" value="1"/>
</dbReference>
<feature type="domain" description="Serine aminopeptidase S33" evidence="2">
    <location>
        <begin position="14"/>
        <end position="252"/>
    </location>
</feature>
<protein>
    <submittedName>
        <fullName evidence="3">Thermostable monoacylglycerol lipase</fullName>
    </submittedName>
</protein>
<evidence type="ECO:0000313" key="3">
    <source>
        <dbReference type="EMBL" id="KAF1026974.1"/>
    </source>
</evidence>
<dbReference type="PANTHER" id="PTHR11614">
    <property type="entry name" value="PHOSPHOLIPASE-RELATED"/>
    <property type="match status" value="1"/>
</dbReference>
<comment type="caution">
    <text evidence="3">The sequence shown here is derived from an EMBL/GenBank/DDBJ whole genome shotgun (WGS) entry which is preliminary data.</text>
</comment>